<keyword evidence="4 10" id="KW-0678">Repressor</keyword>
<keyword evidence="5 10" id="KW-0805">Transcription regulation</keyword>
<feature type="compositionally biased region" description="Low complexity" evidence="11">
    <location>
        <begin position="8"/>
        <end position="30"/>
    </location>
</feature>
<accession>A0A8K0GPF4</accession>
<evidence type="ECO:0000256" key="5">
    <source>
        <dbReference type="ARBA" id="ARBA00023015"/>
    </source>
</evidence>
<dbReference type="OrthoDB" id="652411at2759"/>
<keyword evidence="6 10" id="KW-0804">Transcription</keyword>
<evidence type="ECO:0000256" key="6">
    <source>
        <dbReference type="ARBA" id="ARBA00023163"/>
    </source>
</evidence>
<dbReference type="Pfam" id="PF02309">
    <property type="entry name" value="AUX_IAA"/>
    <property type="match status" value="1"/>
</dbReference>
<dbReference type="InterPro" id="IPR053793">
    <property type="entry name" value="PB1-like"/>
</dbReference>
<dbReference type="Gene3D" id="3.10.20.90">
    <property type="entry name" value="Phosphatidylinositol 3-kinase Catalytic Subunit, Chain A, domain 1"/>
    <property type="match status" value="1"/>
</dbReference>
<comment type="subcellular location">
    <subcellularLocation>
        <location evidence="1 10">Nucleus</location>
    </subcellularLocation>
</comment>
<dbReference type="Proteomes" id="UP000796880">
    <property type="component" value="Unassembled WGS sequence"/>
</dbReference>
<dbReference type="PANTHER" id="PTHR31734:SF94">
    <property type="entry name" value="AUXIN-RESPONSIVE PROTEIN IAA30"/>
    <property type="match status" value="1"/>
</dbReference>
<dbReference type="PANTHER" id="PTHR31734">
    <property type="entry name" value="AUXIN-RESPONSIVE PROTEIN IAA17"/>
    <property type="match status" value="1"/>
</dbReference>
<keyword evidence="8 10" id="KW-0927">Auxin signaling pathway</keyword>
<evidence type="ECO:0000313" key="14">
    <source>
        <dbReference type="Proteomes" id="UP000796880"/>
    </source>
</evidence>
<comment type="function">
    <text evidence="9">Aux/IAA proteins are short-lived transcriptional factors that function as repressors of early auxin response genes at low auxin concentrations. Repression is thought to result from the interaction with auxin response factors (ARFs), proteins that bind to the auxin-responsive promoter element (AuxRE). Formation of heterodimers with ARF proteins may alter their ability to modulate early auxin response genes expression.</text>
</comment>
<evidence type="ECO:0000256" key="3">
    <source>
        <dbReference type="ARBA" id="ARBA00011726"/>
    </source>
</evidence>
<dbReference type="AlphaFoldDB" id="A0A8K0GPF4"/>
<dbReference type="GO" id="GO:0006355">
    <property type="term" value="P:regulation of DNA-templated transcription"/>
    <property type="evidence" value="ECO:0007669"/>
    <property type="project" value="InterPro"/>
</dbReference>
<sequence length="206" mass="23421">MGKAAAASSSSSSNDNSNPVVPPLSSSTSSFSLLKRDLTTDLRLGLSISASPSRQQNFNNDPPSNRVEEYFESSISDWEWMKAHEDDELMEGNEYDINIDNDRMNMNSYSKEVLYVKVYMEGHPIGRKLNVMAHDGYQHLITTLDQMFNTNILWGADVDETHNCDDFHVLTYEDEEGDWMMVGDVPWEMFLSAVRRLKITRACPCC</sequence>
<comment type="caution">
    <text evidence="13">The sequence shown here is derived from an EMBL/GenBank/DDBJ whole genome shotgun (WGS) entry which is preliminary data.</text>
</comment>
<evidence type="ECO:0000256" key="7">
    <source>
        <dbReference type="ARBA" id="ARBA00023242"/>
    </source>
</evidence>
<evidence type="ECO:0000256" key="4">
    <source>
        <dbReference type="ARBA" id="ARBA00022491"/>
    </source>
</evidence>
<evidence type="ECO:0000259" key="12">
    <source>
        <dbReference type="PROSITE" id="PS51745"/>
    </source>
</evidence>
<comment type="similarity">
    <text evidence="2 10">Belongs to the Aux/IAA family.</text>
</comment>
<dbReference type="EMBL" id="VOIH02000010">
    <property type="protein sequence ID" value="KAF3436617.1"/>
    <property type="molecule type" value="Genomic_DNA"/>
</dbReference>
<dbReference type="PROSITE" id="PS51745">
    <property type="entry name" value="PB1"/>
    <property type="match status" value="1"/>
</dbReference>
<evidence type="ECO:0000256" key="8">
    <source>
        <dbReference type="ARBA" id="ARBA00023294"/>
    </source>
</evidence>
<feature type="region of interest" description="Disordered" evidence="11">
    <location>
        <begin position="1"/>
        <end position="30"/>
    </location>
</feature>
<dbReference type="InterPro" id="IPR003311">
    <property type="entry name" value="AUX_IAA"/>
</dbReference>
<dbReference type="InterPro" id="IPR033389">
    <property type="entry name" value="AUX/IAA_dom"/>
</dbReference>
<comment type="subunit">
    <text evidence="3 10">Homodimers and heterodimers.</text>
</comment>
<dbReference type="GO" id="GO:0009734">
    <property type="term" value="P:auxin-activated signaling pathway"/>
    <property type="evidence" value="ECO:0007669"/>
    <property type="project" value="UniProtKB-UniRule"/>
</dbReference>
<proteinExistence type="inferred from homology"/>
<dbReference type="SUPFAM" id="SSF54277">
    <property type="entry name" value="CAD &amp; PB1 domains"/>
    <property type="match status" value="1"/>
</dbReference>
<reference evidence="13" key="1">
    <citation type="submission" date="2020-03" db="EMBL/GenBank/DDBJ databases">
        <title>A high-quality chromosome-level genome assembly of a woody plant with both climbing and erect habits, Rhamnella rubrinervis.</title>
        <authorList>
            <person name="Lu Z."/>
            <person name="Yang Y."/>
            <person name="Zhu X."/>
            <person name="Sun Y."/>
        </authorList>
    </citation>
    <scope>NUCLEOTIDE SEQUENCE</scope>
    <source>
        <strain evidence="13">BYM</strain>
        <tissue evidence="13">Leaf</tissue>
    </source>
</reference>
<organism evidence="13 14">
    <name type="scientific">Rhamnella rubrinervis</name>
    <dbReference type="NCBI Taxonomy" id="2594499"/>
    <lineage>
        <taxon>Eukaryota</taxon>
        <taxon>Viridiplantae</taxon>
        <taxon>Streptophyta</taxon>
        <taxon>Embryophyta</taxon>
        <taxon>Tracheophyta</taxon>
        <taxon>Spermatophyta</taxon>
        <taxon>Magnoliopsida</taxon>
        <taxon>eudicotyledons</taxon>
        <taxon>Gunneridae</taxon>
        <taxon>Pentapetalae</taxon>
        <taxon>rosids</taxon>
        <taxon>fabids</taxon>
        <taxon>Rosales</taxon>
        <taxon>Rhamnaceae</taxon>
        <taxon>rhamnoid group</taxon>
        <taxon>Rhamneae</taxon>
        <taxon>Rhamnella</taxon>
    </lineage>
</organism>
<evidence type="ECO:0000256" key="9">
    <source>
        <dbReference type="ARBA" id="ARBA00025283"/>
    </source>
</evidence>
<evidence type="ECO:0000313" key="13">
    <source>
        <dbReference type="EMBL" id="KAF3436617.1"/>
    </source>
</evidence>
<evidence type="ECO:0000256" key="11">
    <source>
        <dbReference type="SAM" id="MobiDB-lite"/>
    </source>
</evidence>
<evidence type="ECO:0000256" key="1">
    <source>
        <dbReference type="ARBA" id="ARBA00004123"/>
    </source>
</evidence>
<gene>
    <name evidence="13" type="ORF">FNV43_RR23709</name>
</gene>
<protein>
    <recommendedName>
        <fullName evidence="10">Auxin-responsive protein</fullName>
    </recommendedName>
</protein>
<keyword evidence="14" id="KW-1185">Reference proteome</keyword>
<evidence type="ECO:0000256" key="10">
    <source>
        <dbReference type="RuleBase" id="RU004549"/>
    </source>
</evidence>
<name>A0A8K0GPF4_9ROSA</name>
<feature type="domain" description="PB1" evidence="12">
    <location>
        <begin position="113"/>
        <end position="206"/>
    </location>
</feature>
<keyword evidence="7 10" id="KW-0539">Nucleus</keyword>
<evidence type="ECO:0000256" key="2">
    <source>
        <dbReference type="ARBA" id="ARBA00006728"/>
    </source>
</evidence>
<dbReference type="GO" id="GO:0005634">
    <property type="term" value="C:nucleus"/>
    <property type="evidence" value="ECO:0007669"/>
    <property type="project" value="UniProtKB-SubCell"/>
</dbReference>